<feature type="non-terminal residue" evidence="1">
    <location>
        <position position="165"/>
    </location>
</feature>
<dbReference type="GO" id="GO:0016787">
    <property type="term" value="F:hydrolase activity"/>
    <property type="evidence" value="ECO:0007669"/>
    <property type="project" value="UniProtKB-KW"/>
</dbReference>
<dbReference type="GO" id="GO:0005829">
    <property type="term" value="C:cytosol"/>
    <property type="evidence" value="ECO:0007669"/>
    <property type="project" value="TreeGrafter"/>
</dbReference>
<sequence length="165" mass="17410">MTWTVGFDLDMTLIDSRRGVARAIDVVAAEFGLELRGAELAERLGPPLGMILADGGAPEELIPELVGRYRELYPDVVAEVPAMDGAEAAVEAVVGAGGRVVVVTGKYQPHAELHIEHLGWPVDLVVGELWSEGKAVALREQGARVFVGDHAGDMRGARAAGAYGV</sequence>
<keyword evidence="1" id="KW-0378">Hydrolase</keyword>
<evidence type="ECO:0000313" key="1">
    <source>
        <dbReference type="EMBL" id="NEW36083.1"/>
    </source>
</evidence>
<protein>
    <submittedName>
        <fullName evidence="1">HAD hydrolase-like protein</fullName>
    </submittedName>
</protein>
<dbReference type="InterPro" id="IPR036412">
    <property type="entry name" value="HAD-like_sf"/>
</dbReference>
<organism evidence="1 2">
    <name type="scientific">Nocardia cyriacigeorgica</name>
    <dbReference type="NCBI Taxonomy" id="135487"/>
    <lineage>
        <taxon>Bacteria</taxon>
        <taxon>Bacillati</taxon>
        <taxon>Actinomycetota</taxon>
        <taxon>Actinomycetes</taxon>
        <taxon>Mycobacteriales</taxon>
        <taxon>Nocardiaceae</taxon>
        <taxon>Nocardia</taxon>
    </lineage>
</organism>
<dbReference type="Gene3D" id="3.40.50.1000">
    <property type="entry name" value="HAD superfamily/HAD-like"/>
    <property type="match status" value="1"/>
</dbReference>
<dbReference type="InterPro" id="IPR050155">
    <property type="entry name" value="HAD-like_hydrolase_sf"/>
</dbReference>
<proteinExistence type="predicted"/>
<reference evidence="1 2" key="1">
    <citation type="submission" date="2020-01" db="EMBL/GenBank/DDBJ databases">
        <title>Genetics and antimicrobial susceptibilities of Nocardia species isolated from the soil; a comparison with species isolated from humans.</title>
        <authorList>
            <person name="Carrasco G."/>
            <person name="Monzon S."/>
            <person name="Sansegundo M."/>
            <person name="Garcia E."/>
            <person name="Garrido N."/>
            <person name="Medina M.J."/>
            <person name="Villalon P."/>
            <person name="Ramirez-Arocha A.C."/>
            <person name="Jimenez P."/>
            <person name="Cuesta I."/>
            <person name="Valdezate S."/>
        </authorList>
    </citation>
    <scope>NUCLEOTIDE SEQUENCE [LARGE SCALE GENOMIC DNA]</scope>
    <source>
        <strain evidence="1 2">CNM20110626</strain>
    </source>
</reference>
<dbReference type="PANTHER" id="PTHR43434:SF20">
    <property type="entry name" value="5'-NUCLEOTIDASE"/>
    <property type="match status" value="1"/>
</dbReference>
<comment type="caution">
    <text evidence="1">The sequence shown here is derived from an EMBL/GenBank/DDBJ whole genome shotgun (WGS) entry which is preliminary data.</text>
</comment>
<dbReference type="InterPro" id="IPR023214">
    <property type="entry name" value="HAD_sf"/>
</dbReference>
<name>A0A6P1CWP3_9NOCA</name>
<dbReference type="PANTHER" id="PTHR43434">
    <property type="entry name" value="PHOSPHOGLYCOLATE PHOSPHATASE"/>
    <property type="match status" value="1"/>
</dbReference>
<gene>
    <name evidence="1" type="ORF">GV791_26455</name>
</gene>
<dbReference type="GO" id="GO:0004713">
    <property type="term" value="F:protein tyrosine kinase activity"/>
    <property type="evidence" value="ECO:0007669"/>
    <property type="project" value="TreeGrafter"/>
</dbReference>
<evidence type="ECO:0000313" key="2">
    <source>
        <dbReference type="Proteomes" id="UP000471166"/>
    </source>
</evidence>
<dbReference type="InterPro" id="IPR041492">
    <property type="entry name" value="HAD_2"/>
</dbReference>
<accession>A0A6P1CWP3</accession>
<dbReference type="RefSeq" id="WP_163847488.1">
    <property type="nucleotide sequence ID" value="NZ_JAAGVB010000062.1"/>
</dbReference>
<dbReference type="Proteomes" id="UP000471166">
    <property type="component" value="Unassembled WGS sequence"/>
</dbReference>
<dbReference type="SUPFAM" id="SSF56784">
    <property type="entry name" value="HAD-like"/>
    <property type="match status" value="1"/>
</dbReference>
<dbReference type="Gene3D" id="1.10.150.240">
    <property type="entry name" value="Putative phosphatase, domain 2"/>
    <property type="match status" value="1"/>
</dbReference>
<dbReference type="InterPro" id="IPR023198">
    <property type="entry name" value="PGP-like_dom2"/>
</dbReference>
<dbReference type="Pfam" id="PF13419">
    <property type="entry name" value="HAD_2"/>
    <property type="match status" value="1"/>
</dbReference>
<dbReference type="EMBL" id="JAAGVB010000062">
    <property type="protein sequence ID" value="NEW36083.1"/>
    <property type="molecule type" value="Genomic_DNA"/>
</dbReference>
<dbReference type="AlphaFoldDB" id="A0A6P1CWP3"/>